<dbReference type="AlphaFoldDB" id="A0A5J4KZE8"/>
<proteinExistence type="predicted"/>
<accession>A0A5J4KZE8</accession>
<reference evidence="1" key="1">
    <citation type="submission" date="2019-10" db="EMBL/GenBank/DDBJ databases">
        <title>Metagenomic sequencing of thiosulfate-disproportionating enrichment culture.</title>
        <authorList>
            <person name="Umezawa K."/>
            <person name="Kojima H."/>
            <person name="Fukui M."/>
        </authorList>
    </citation>
    <scope>NUCLEOTIDE SEQUENCE</scope>
    <source>
        <strain evidence="1">45J</strain>
    </source>
</reference>
<protein>
    <submittedName>
        <fullName evidence="1">Uncharacterized protein</fullName>
    </submittedName>
</protein>
<gene>
    <name evidence="1" type="ORF">A45J_1094</name>
</gene>
<organism evidence="1">
    <name type="scientific">hot springs metagenome</name>
    <dbReference type="NCBI Taxonomy" id="433727"/>
    <lineage>
        <taxon>unclassified sequences</taxon>
        <taxon>metagenomes</taxon>
        <taxon>ecological metagenomes</taxon>
    </lineage>
</organism>
<dbReference type="EMBL" id="BLAB01000001">
    <property type="protein sequence ID" value="GER93355.1"/>
    <property type="molecule type" value="Genomic_DNA"/>
</dbReference>
<evidence type="ECO:0000313" key="1">
    <source>
        <dbReference type="EMBL" id="GER93355.1"/>
    </source>
</evidence>
<sequence>MFFDKSGMLELVDSGRQTEERDDIPLRSSVKASIFMTNLKKLFK</sequence>
<comment type="caution">
    <text evidence="1">The sequence shown here is derived from an EMBL/GenBank/DDBJ whole genome shotgun (WGS) entry which is preliminary data.</text>
</comment>
<name>A0A5J4KZE8_9ZZZZ</name>